<feature type="transmembrane region" description="Helical" evidence="6">
    <location>
        <begin position="358"/>
        <end position="388"/>
    </location>
</feature>
<evidence type="ECO:0000256" key="5">
    <source>
        <dbReference type="SAM" id="MobiDB-lite"/>
    </source>
</evidence>
<comment type="caution">
    <text evidence="8">The sequence shown here is derived from an EMBL/GenBank/DDBJ whole genome shotgun (WGS) entry which is preliminary data.</text>
</comment>
<keyword evidence="2" id="KW-0645">Protease</keyword>
<comment type="similarity">
    <text evidence="1">Belongs to the peptidase C40 family.</text>
</comment>
<dbReference type="SUPFAM" id="SSF54001">
    <property type="entry name" value="Cysteine proteinases"/>
    <property type="match status" value="1"/>
</dbReference>
<dbReference type="Pfam" id="PF00877">
    <property type="entry name" value="NLPC_P60"/>
    <property type="match status" value="1"/>
</dbReference>
<dbReference type="PANTHER" id="PTHR47053:SF1">
    <property type="entry name" value="MUREIN DD-ENDOPEPTIDASE MEPH-RELATED"/>
    <property type="match status" value="1"/>
</dbReference>
<keyword evidence="6" id="KW-1133">Transmembrane helix</keyword>
<keyword evidence="6" id="KW-0812">Transmembrane</keyword>
<feature type="compositionally biased region" description="Pro residues" evidence="5">
    <location>
        <begin position="107"/>
        <end position="116"/>
    </location>
</feature>
<evidence type="ECO:0000256" key="6">
    <source>
        <dbReference type="SAM" id="Phobius"/>
    </source>
</evidence>
<feature type="compositionally biased region" description="Basic residues" evidence="5">
    <location>
        <begin position="79"/>
        <end position="88"/>
    </location>
</feature>
<evidence type="ECO:0000256" key="4">
    <source>
        <dbReference type="ARBA" id="ARBA00022807"/>
    </source>
</evidence>
<evidence type="ECO:0000259" key="7">
    <source>
        <dbReference type="PROSITE" id="PS51935"/>
    </source>
</evidence>
<protein>
    <recommendedName>
        <fullName evidence="7">NlpC/P60 domain-containing protein</fullName>
    </recommendedName>
</protein>
<dbReference type="GO" id="GO:0006508">
    <property type="term" value="P:proteolysis"/>
    <property type="evidence" value="ECO:0007669"/>
    <property type="project" value="UniProtKB-KW"/>
</dbReference>
<name>A0A6I2RJ93_FLAPL</name>
<dbReference type="Gene3D" id="3.90.1720.10">
    <property type="entry name" value="endopeptidase domain like (from Nostoc punctiforme)"/>
    <property type="match status" value="1"/>
</dbReference>
<organism evidence="8 9">
    <name type="scientific">Flavonifractor plautii</name>
    <name type="common">Fusobacterium plautii</name>
    <dbReference type="NCBI Taxonomy" id="292800"/>
    <lineage>
        <taxon>Bacteria</taxon>
        <taxon>Bacillati</taxon>
        <taxon>Bacillota</taxon>
        <taxon>Clostridia</taxon>
        <taxon>Eubacteriales</taxon>
        <taxon>Oscillospiraceae</taxon>
        <taxon>Flavonifractor</taxon>
    </lineage>
</organism>
<evidence type="ECO:0000313" key="8">
    <source>
        <dbReference type="EMBL" id="MSB51001.1"/>
    </source>
</evidence>
<evidence type="ECO:0000313" key="9">
    <source>
        <dbReference type="Proteomes" id="UP000429811"/>
    </source>
</evidence>
<gene>
    <name evidence="8" type="ORF">GKE90_20305</name>
</gene>
<keyword evidence="4" id="KW-0788">Thiol protease</keyword>
<dbReference type="GO" id="GO:0008234">
    <property type="term" value="F:cysteine-type peptidase activity"/>
    <property type="evidence" value="ECO:0007669"/>
    <property type="project" value="UniProtKB-KW"/>
</dbReference>
<dbReference type="InterPro" id="IPR051202">
    <property type="entry name" value="Peptidase_C40"/>
</dbReference>
<proteinExistence type="inferred from homology"/>
<dbReference type="InterPro" id="IPR038765">
    <property type="entry name" value="Papain-like_cys_pep_sf"/>
</dbReference>
<dbReference type="EMBL" id="WKPO01000051">
    <property type="protein sequence ID" value="MSB51001.1"/>
    <property type="molecule type" value="Genomic_DNA"/>
</dbReference>
<sequence>MENNMKKIKEKPKTGKAKGTKSKSQPALAPRQAAKLMKDKYLRQFDQRQEGRESETTQAIDQLEDGGQFVADELAVHTQPHRSRQRDRRIKEKPQPGQEATKQAPGPDGPPPPEGPPTAQERPTAATPKERTAQIKTRQAEAASGGKTPPRTADQPPQAVQTIKERPASAIKSGKGQPQAPIIKERGAYRPAPPPGTVRQAGPDPSRQRMERPGQRPPTAPQGRGRERPVSSNIPTRPMQTVQRRGLSSQPGTSAGRAAQSTQAVQTTKTVPGEGRQFPRGRASPKAPVPKRRGIAYAKAPFAPKTARTPFKASPRPLRAAGQTAQRRMTQQAVKRAGKAAKNTAAARRVVQAVTKAVASLVSSLIGLVGGGILLIVLVVVIIIAAVANSPFGLFFAEERSAPDTVSVAEAVGTVNVAYNTKLEELQAGDYDSIDVTGAAADWPDVLAVFAARYAGAEDGIDVATLDADRVSKLTATFWDMTALTSTVETIDHPDSDPDDDTDDSWTERILHLTITAKTAEDMKTAYGFTAYQISALDELLADRAALSSLAGSLAITNADVREVLAALPADLEQARRDTVQTALQLVGKVNYFWGGKSRAIGWDSRWGQLTKVWAAGSSTTGTYRPFGLDCSGFVDWTFNNSLGYIIGHGGGVIMQHRYCTDISQSAAQPGDLAFYPDDSHIGIIVGRNEAGKLLVCHCASGQNNVVITEFSVSGFTAVGRPDIFD</sequence>
<keyword evidence="6" id="KW-0472">Membrane</keyword>
<feature type="compositionally biased region" description="Basic and acidic residues" evidence="5">
    <location>
        <begin position="36"/>
        <end position="55"/>
    </location>
</feature>
<feature type="region of interest" description="Disordered" evidence="5">
    <location>
        <begin position="307"/>
        <end position="327"/>
    </location>
</feature>
<keyword evidence="3" id="KW-0378">Hydrolase</keyword>
<reference evidence="8 9" key="1">
    <citation type="journal article" date="2019" name="Nat. Med.">
        <title>A library of human gut bacterial isolates paired with longitudinal multiomics data enables mechanistic microbiome research.</title>
        <authorList>
            <person name="Poyet M."/>
            <person name="Groussin M."/>
            <person name="Gibbons S.M."/>
            <person name="Avila-Pacheco J."/>
            <person name="Jiang X."/>
            <person name="Kearney S.M."/>
            <person name="Perrotta A.R."/>
            <person name="Berdy B."/>
            <person name="Zhao S."/>
            <person name="Lieberman T.D."/>
            <person name="Swanson P.K."/>
            <person name="Smith M."/>
            <person name="Roesemann S."/>
            <person name="Alexander J.E."/>
            <person name="Rich S.A."/>
            <person name="Livny J."/>
            <person name="Vlamakis H."/>
            <person name="Clish C."/>
            <person name="Bullock K."/>
            <person name="Deik A."/>
            <person name="Scott J."/>
            <person name="Pierce K.A."/>
            <person name="Xavier R.J."/>
            <person name="Alm E.J."/>
        </authorList>
    </citation>
    <scope>NUCLEOTIDE SEQUENCE [LARGE SCALE GENOMIC DNA]</scope>
    <source>
        <strain evidence="8 9">BIOML-A5</strain>
    </source>
</reference>
<feature type="compositionally biased region" description="Polar residues" evidence="5">
    <location>
        <begin position="230"/>
        <end position="270"/>
    </location>
</feature>
<feature type="region of interest" description="Disordered" evidence="5">
    <location>
        <begin position="1"/>
        <end position="291"/>
    </location>
</feature>
<dbReference type="PROSITE" id="PS51935">
    <property type="entry name" value="NLPC_P60"/>
    <property type="match status" value="1"/>
</dbReference>
<feature type="compositionally biased region" description="Basic and acidic residues" evidence="5">
    <location>
        <begin position="1"/>
        <end position="13"/>
    </location>
</feature>
<evidence type="ECO:0000256" key="1">
    <source>
        <dbReference type="ARBA" id="ARBA00007074"/>
    </source>
</evidence>
<feature type="domain" description="NlpC/P60" evidence="7">
    <location>
        <begin position="573"/>
        <end position="726"/>
    </location>
</feature>
<evidence type="ECO:0000256" key="3">
    <source>
        <dbReference type="ARBA" id="ARBA00022801"/>
    </source>
</evidence>
<dbReference type="AlphaFoldDB" id="A0A6I2RJ93"/>
<dbReference type="PANTHER" id="PTHR47053">
    <property type="entry name" value="MUREIN DD-ENDOPEPTIDASE MEPH-RELATED"/>
    <property type="match status" value="1"/>
</dbReference>
<evidence type="ECO:0000256" key="2">
    <source>
        <dbReference type="ARBA" id="ARBA00022670"/>
    </source>
</evidence>
<dbReference type="InterPro" id="IPR000064">
    <property type="entry name" value="NLP_P60_dom"/>
</dbReference>
<accession>A0A6I2RJ93</accession>
<dbReference type="Proteomes" id="UP000429811">
    <property type="component" value="Unassembled WGS sequence"/>
</dbReference>